<dbReference type="AlphaFoldDB" id="A0A1M7UF05"/>
<keyword evidence="2" id="KW-1185">Reference proteome</keyword>
<evidence type="ECO:0000313" key="2">
    <source>
        <dbReference type="Proteomes" id="UP000184096"/>
    </source>
</evidence>
<organism evidence="1 2">
    <name type="scientific">Bradyrhizobium erythrophlei</name>
    <dbReference type="NCBI Taxonomy" id="1437360"/>
    <lineage>
        <taxon>Bacteria</taxon>
        <taxon>Pseudomonadati</taxon>
        <taxon>Pseudomonadota</taxon>
        <taxon>Alphaproteobacteria</taxon>
        <taxon>Hyphomicrobiales</taxon>
        <taxon>Nitrobacteraceae</taxon>
        <taxon>Bradyrhizobium</taxon>
    </lineage>
</organism>
<gene>
    <name evidence="1" type="ORF">SAMN05444170_4810</name>
</gene>
<sequence length="78" mass="8273">MLLAAKEIGAQSVAYSPEEIEIMSAALAVCIESLPEPVSATMVHQLALSILANAGRGEHDVASLVRMALVELRITPHH</sequence>
<name>A0A1M7UF05_9BRAD</name>
<proteinExistence type="predicted"/>
<accession>A0A1M7UF05</accession>
<dbReference type="Proteomes" id="UP000184096">
    <property type="component" value="Chromosome I"/>
</dbReference>
<dbReference type="RefSeq" id="WP_072821591.1">
    <property type="nucleotide sequence ID" value="NZ_LT670849.1"/>
</dbReference>
<dbReference type="EMBL" id="LT670849">
    <property type="protein sequence ID" value="SHN81631.1"/>
    <property type="molecule type" value="Genomic_DNA"/>
</dbReference>
<evidence type="ECO:0000313" key="1">
    <source>
        <dbReference type="EMBL" id="SHN81631.1"/>
    </source>
</evidence>
<reference evidence="1" key="1">
    <citation type="submission" date="2016-11" db="EMBL/GenBank/DDBJ databases">
        <authorList>
            <person name="Jaros S."/>
            <person name="Januszkiewicz K."/>
            <person name="Wedrychowicz H."/>
        </authorList>
    </citation>
    <scope>NUCLEOTIDE SEQUENCE [LARGE SCALE GENOMIC DNA]</scope>
    <source>
        <strain evidence="1">GAS401</strain>
    </source>
</reference>
<protein>
    <submittedName>
        <fullName evidence="1">Uncharacterized protein</fullName>
    </submittedName>
</protein>